<sequence length="93" mass="9718">APEESKATKKEKTPKDLAKLARRFSGRLFGVDKKKEPLVKPEPTQEEAETAEATPTPAEPTAISDAAPQIPADTTPEVAQSATDPAPVIAAAA</sequence>
<feature type="non-terminal residue" evidence="2">
    <location>
        <position position="1"/>
    </location>
</feature>
<gene>
    <name evidence="2" type="ORF">VP01_2947g1</name>
</gene>
<dbReference type="STRING" id="27349.A0A0L6V0Y5"/>
<feature type="region of interest" description="Disordered" evidence="1">
    <location>
        <begin position="32"/>
        <end position="93"/>
    </location>
</feature>
<feature type="compositionally biased region" description="Low complexity" evidence="1">
    <location>
        <begin position="51"/>
        <end position="62"/>
    </location>
</feature>
<reference evidence="2 3" key="1">
    <citation type="submission" date="2015-08" db="EMBL/GenBank/DDBJ databases">
        <title>Next Generation Sequencing and Analysis of the Genome of Puccinia sorghi L Schw, the Causal Agent of Maize Common Rust.</title>
        <authorList>
            <person name="Rochi L."/>
            <person name="Burguener G."/>
            <person name="Darino M."/>
            <person name="Turjanski A."/>
            <person name="Kreff E."/>
            <person name="Dieguez M.J."/>
            <person name="Sacco F."/>
        </authorList>
    </citation>
    <scope>NUCLEOTIDE SEQUENCE [LARGE SCALE GENOMIC DNA]</scope>
    <source>
        <strain evidence="2 3">RO10H11247</strain>
    </source>
</reference>
<accession>A0A0L6V0Y5</accession>
<dbReference type="OrthoDB" id="2507817at2759"/>
<feature type="compositionally biased region" description="Low complexity" evidence="1">
    <location>
        <begin position="82"/>
        <end position="93"/>
    </location>
</feature>
<evidence type="ECO:0000313" key="3">
    <source>
        <dbReference type="Proteomes" id="UP000037035"/>
    </source>
</evidence>
<dbReference type="EMBL" id="LAVV01007887">
    <property type="protein sequence ID" value="KNZ54438.1"/>
    <property type="molecule type" value="Genomic_DNA"/>
</dbReference>
<organism evidence="2 3">
    <name type="scientific">Puccinia sorghi</name>
    <dbReference type="NCBI Taxonomy" id="27349"/>
    <lineage>
        <taxon>Eukaryota</taxon>
        <taxon>Fungi</taxon>
        <taxon>Dikarya</taxon>
        <taxon>Basidiomycota</taxon>
        <taxon>Pucciniomycotina</taxon>
        <taxon>Pucciniomycetes</taxon>
        <taxon>Pucciniales</taxon>
        <taxon>Pucciniaceae</taxon>
        <taxon>Puccinia</taxon>
    </lineage>
</organism>
<name>A0A0L6V0Y5_9BASI</name>
<keyword evidence="3" id="KW-1185">Reference proteome</keyword>
<protein>
    <submittedName>
        <fullName evidence="2">Uncharacterized protein</fullName>
    </submittedName>
</protein>
<dbReference type="VEuPathDB" id="FungiDB:VP01_2947g1"/>
<evidence type="ECO:0000313" key="2">
    <source>
        <dbReference type="EMBL" id="KNZ54438.1"/>
    </source>
</evidence>
<dbReference type="AlphaFoldDB" id="A0A0L6V0Y5"/>
<comment type="caution">
    <text evidence="2">The sequence shown here is derived from an EMBL/GenBank/DDBJ whole genome shotgun (WGS) entry which is preliminary data.</text>
</comment>
<proteinExistence type="predicted"/>
<evidence type="ECO:0000256" key="1">
    <source>
        <dbReference type="SAM" id="MobiDB-lite"/>
    </source>
</evidence>
<dbReference type="Proteomes" id="UP000037035">
    <property type="component" value="Unassembled WGS sequence"/>
</dbReference>